<evidence type="ECO:0000259" key="3">
    <source>
        <dbReference type="Pfam" id="PF16861"/>
    </source>
</evidence>
<organism evidence="4 5">
    <name type="scientific">Ruegeria arenilitoris</name>
    <dbReference type="NCBI Taxonomy" id="1173585"/>
    <lineage>
        <taxon>Bacteria</taxon>
        <taxon>Pseudomonadati</taxon>
        <taxon>Pseudomonadota</taxon>
        <taxon>Alphaproteobacteria</taxon>
        <taxon>Rhodobacterales</taxon>
        <taxon>Roseobacteraceae</taxon>
        <taxon>Ruegeria</taxon>
    </lineage>
</organism>
<dbReference type="Pfam" id="PF02543">
    <property type="entry name" value="Carbam_trans_N"/>
    <property type="match status" value="1"/>
</dbReference>
<keyword evidence="4" id="KW-0808">Transferase</keyword>
<reference evidence="5" key="1">
    <citation type="submission" date="2017-05" db="EMBL/GenBank/DDBJ databases">
        <authorList>
            <person name="Rodrigo-Torres L."/>
            <person name="Arahal R. D."/>
            <person name="Lucena T."/>
        </authorList>
    </citation>
    <scope>NUCLEOTIDE SEQUENCE [LARGE SCALE GENOMIC DNA]</scope>
    <source>
        <strain evidence="5">CECT 8715</strain>
    </source>
</reference>
<dbReference type="InterPro" id="IPR003696">
    <property type="entry name" value="Carbtransf_dom"/>
</dbReference>
<dbReference type="Gene3D" id="3.30.420.40">
    <property type="match status" value="1"/>
</dbReference>
<dbReference type="GO" id="GO:0016740">
    <property type="term" value="F:transferase activity"/>
    <property type="evidence" value="ECO:0007669"/>
    <property type="project" value="UniProtKB-KW"/>
</dbReference>
<dbReference type="RefSeq" id="WP_093963258.1">
    <property type="nucleotide sequence ID" value="NZ_FXYG01000002.1"/>
</dbReference>
<dbReference type="PANTHER" id="PTHR34847:SF1">
    <property type="entry name" value="NODULATION PROTEIN U"/>
    <property type="match status" value="1"/>
</dbReference>
<sequence>MKILSFKSGHDGTVAGVDSTDGRLLFSYEAEKNSFPRYTPVTPDTFIDAGLWFKDLPDVLALSGWSSNGADHVTTSGAGYFGIGAGSETVGKRTFFGKSVDYYSSTHERAHIWCSYAMSPFRQGEPCYVLLWEGALGDFYEIDSDLTIHNRGQVMTAPGTRFAFLNALADPDFPVTGNSPRPQDPGRLMAACAFGEDGPPDADETKLINRLLSSDLGGDTLRKSDFVTSPFFNIGTDSQKLKNMATKLSKAIFQKFRDYAEQNLPEKHPLLIAGGCGLNGHWNTAWKQSGLFREVFVPPTTGDSGCAIGTAVDAMRHYTGQAKLEWSVYSGQSFCDDRIDTQGMTATELNLNTIAKDLLDGKIIGWTRGNCEIGPRALGNRSILAAPFSPETRTRLNRIKGRASNSPVAPSCLEEDAALHFDISAPSPYMMDFHRVTNPDLAAATHVDGSARVQTVNRNQNPYFYDLLAAFKAVSGVGVLCNTSLNFKNSGFINTTRDLAHYARLVGLDGFVAGNTYYTFDNPRR</sequence>
<gene>
    <name evidence="4" type="primary">novN_1</name>
    <name evidence="4" type="ORF">RUA8715_01715</name>
</gene>
<keyword evidence="5" id="KW-1185">Reference proteome</keyword>
<evidence type="ECO:0000259" key="2">
    <source>
        <dbReference type="Pfam" id="PF02543"/>
    </source>
</evidence>
<evidence type="ECO:0000313" key="4">
    <source>
        <dbReference type="EMBL" id="SMX40583.1"/>
    </source>
</evidence>
<accession>A0A238KCM1</accession>
<dbReference type="Gene3D" id="3.90.870.20">
    <property type="entry name" value="Carbamoyltransferase, C-terminal domain"/>
    <property type="match status" value="1"/>
</dbReference>
<dbReference type="EC" id="2.1.3.12" evidence="4"/>
<feature type="domain" description="Carbamoyltransferase C-terminal" evidence="3">
    <location>
        <begin position="355"/>
        <end position="517"/>
    </location>
</feature>
<evidence type="ECO:0000313" key="5">
    <source>
        <dbReference type="Proteomes" id="UP000202485"/>
    </source>
</evidence>
<dbReference type="Proteomes" id="UP000202485">
    <property type="component" value="Unassembled WGS sequence"/>
</dbReference>
<dbReference type="InterPro" id="IPR031730">
    <property type="entry name" value="Carbam_trans_C"/>
</dbReference>
<dbReference type="OrthoDB" id="9780777at2"/>
<dbReference type="PANTHER" id="PTHR34847">
    <property type="entry name" value="NODULATION PROTEIN U"/>
    <property type="match status" value="1"/>
</dbReference>
<proteinExistence type="inferred from homology"/>
<dbReference type="InterPro" id="IPR038152">
    <property type="entry name" value="Carbam_trans_C_sf"/>
</dbReference>
<name>A0A238KCM1_9RHOB</name>
<dbReference type="InterPro" id="IPR051338">
    <property type="entry name" value="NodU/CmcH_Carbamoyltrnsfr"/>
</dbReference>
<dbReference type="AlphaFoldDB" id="A0A238KCM1"/>
<protein>
    <submittedName>
        <fullName evidence="4">Decarbamoylnovobiocin carbamoyltransferase</fullName>
        <ecNumber evidence="4">2.1.3.12</ecNumber>
    </submittedName>
</protein>
<dbReference type="Pfam" id="PF16861">
    <property type="entry name" value="Carbam_trans_C"/>
    <property type="match status" value="1"/>
</dbReference>
<dbReference type="EMBL" id="FXYG01000002">
    <property type="protein sequence ID" value="SMX40583.1"/>
    <property type="molecule type" value="Genomic_DNA"/>
</dbReference>
<evidence type="ECO:0000256" key="1">
    <source>
        <dbReference type="ARBA" id="ARBA00006129"/>
    </source>
</evidence>
<feature type="domain" description="Carbamoyltransferase" evidence="2">
    <location>
        <begin position="101"/>
        <end position="312"/>
    </location>
</feature>
<comment type="similarity">
    <text evidence="1">Belongs to the NodU/CmcH family.</text>
</comment>